<evidence type="ECO:0008006" key="3">
    <source>
        <dbReference type="Google" id="ProtNLM"/>
    </source>
</evidence>
<protein>
    <recommendedName>
        <fullName evidence="3">Group-specific protein</fullName>
    </recommendedName>
</protein>
<name>A0ABT8MNQ1_9BACL</name>
<keyword evidence="2" id="KW-1185">Reference proteome</keyword>
<organism evidence="1 2">
    <name type="scientific">Planococcus liqunii</name>
    <dbReference type="NCBI Taxonomy" id="3058394"/>
    <lineage>
        <taxon>Bacteria</taxon>
        <taxon>Bacillati</taxon>
        <taxon>Bacillota</taxon>
        <taxon>Bacilli</taxon>
        <taxon>Bacillales</taxon>
        <taxon>Caryophanaceae</taxon>
        <taxon>Planococcus</taxon>
    </lineage>
</organism>
<gene>
    <name evidence="1" type="ORF">QWY15_04270</name>
</gene>
<evidence type="ECO:0000313" key="1">
    <source>
        <dbReference type="EMBL" id="MDN7226505.1"/>
    </source>
</evidence>
<dbReference type="EMBL" id="JAUJWW010000001">
    <property type="protein sequence ID" value="MDN7226505.1"/>
    <property type="molecule type" value="Genomic_DNA"/>
</dbReference>
<proteinExistence type="predicted"/>
<sequence length="132" mass="15513">MYKTLPVGVKSSITRSITKMFEKYMSDIEWKEDLFKLEDFVKVWQDYINSNAQWNEKVPLEVKVSPLFHEEVASKMNQVINKVLTEVPSEEQVSRIESMQQSIGTNYDYSCKAEATYIEKKLENMSVQKKEE</sequence>
<accession>A0ABT8MNQ1</accession>
<reference evidence="1 2" key="1">
    <citation type="submission" date="2023-06" db="EMBL/GenBank/DDBJ databases">
        <title>Novel species in genus Planococcus.</title>
        <authorList>
            <person name="Ning S."/>
        </authorList>
    </citation>
    <scope>NUCLEOTIDE SEQUENCE [LARGE SCALE GENOMIC DNA]</scope>
    <source>
        <strain evidence="1 2">N064</strain>
    </source>
</reference>
<comment type="caution">
    <text evidence="1">The sequence shown here is derived from an EMBL/GenBank/DDBJ whole genome shotgun (WGS) entry which is preliminary data.</text>
</comment>
<dbReference type="Proteomes" id="UP001172054">
    <property type="component" value="Unassembled WGS sequence"/>
</dbReference>
<evidence type="ECO:0000313" key="2">
    <source>
        <dbReference type="Proteomes" id="UP001172054"/>
    </source>
</evidence>
<dbReference type="RefSeq" id="WP_300981724.1">
    <property type="nucleotide sequence ID" value="NZ_CP129238.1"/>
</dbReference>